<dbReference type="PANTHER" id="PTHR43498:SF1">
    <property type="entry name" value="COB--COM HETERODISULFIDE REDUCTASE IRON-SULFUR SUBUNIT A"/>
    <property type="match status" value="1"/>
</dbReference>
<evidence type="ECO:0000313" key="12">
    <source>
        <dbReference type="Proteomes" id="UP000177876"/>
    </source>
</evidence>
<comment type="cofactor">
    <cofactor evidence="1">
        <name>FAD</name>
        <dbReference type="ChEBI" id="CHEBI:57692"/>
    </cofactor>
</comment>
<dbReference type="Pfam" id="PF12831">
    <property type="entry name" value="FAD_oxidored"/>
    <property type="match status" value="1"/>
</dbReference>
<keyword evidence="5" id="KW-0285">Flavoprotein</keyword>
<keyword evidence="8" id="KW-0408">Iron</keyword>
<comment type="caution">
    <text evidence="11">The sequence shown here is derived from an EMBL/GenBank/DDBJ whole genome shotgun (WGS) entry which is preliminary data.</text>
</comment>
<keyword evidence="6" id="KW-0484">Methanogenesis</keyword>
<keyword evidence="3" id="KW-0004">4Fe-4S</keyword>
<dbReference type="SUPFAM" id="SSF54862">
    <property type="entry name" value="4Fe-4S ferredoxins"/>
    <property type="match status" value="1"/>
</dbReference>
<evidence type="ECO:0000256" key="2">
    <source>
        <dbReference type="ARBA" id="ARBA00006561"/>
    </source>
</evidence>
<dbReference type="Gene3D" id="3.30.70.20">
    <property type="match status" value="2"/>
</dbReference>
<evidence type="ECO:0000256" key="6">
    <source>
        <dbReference type="ARBA" id="ARBA00022994"/>
    </source>
</evidence>
<feature type="domain" description="4Fe-4S ferredoxin-type" evidence="10">
    <location>
        <begin position="634"/>
        <end position="663"/>
    </location>
</feature>
<dbReference type="EMBL" id="MELK01000034">
    <property type="protein sequence ID" value="OFW57354.1"/>
    <property type="molecule type" value="Genomic_DNA"/>
</dbReference>
<dbReference type="GO" id="GO:0051539">
    <property type="term" value="F:4 iron, 4 sulfur cluster binding"/>
    <property type="evidence" value="ECO:0007669"/>
    <property type="project" value="UniProtKB-KW"/>
</dbReference>
<comment type="similarity">
    <text evidence="2">Belongs to the HdrA family.</text>
</comment>
<dbReference type="InterPro" id="IPR039650">
    <property type="entry name" value="HdrA-like"/>
</dbReference>
<proteinExistence type="inferred from homology"/>
<evidence type="ECO:0000256" key="5">
    <source>
        <dbReference type="ARBA" id="ARBA00022827"/>
    </source>
</evidence>
<evidence type="ECO:0000256" key="7">
    <source>
        <dbReference type="ARBA" id="ARBA00023002"/>
    </source>
</evidence>
<keyword evidence="5" id="KW-0274">FAD</keyword>
<keyword evidence="7" id="KW-0560">Oxidoreductase</keyword>
<keyword evidence="4" id="KW-0479">Metal-binding</keyword>
<dbReference type="GO" id="GO:0046872">
    <property type="term" value="F:metal ion binding"/>
    <property type="evidence" value="ECO:0007669"/>
    <property type="project" value="UniProtKB-KW"/>
</dbReference>
<gene>
    <name evidence="11" type="ORF">A2Y75_06210</name>
</gene>
<sequence>MNGKPRIGVYVCHCGTNIAGTVDVEEVVRFAQTIPDVTVARNYSYMCSDPGQALIVDDIEKMGLNRVVVASCSPRMHELTFRKTLNGAGLNPYFLEMANIREQCSWVHEDSIAATEKSKRIIEAAVVKARRLEALDQKEVDVEPATLIIGAGIAGIQAALDIADAGFKVYLVEKSPTVGGHMAQLDKTFPTLDCSACILTPKMVDVANHPNIELMTYSKVEDISGYVGNFDIKVRKKTRYVDVSKCTGCGDCASACRQAGRFANEFDEGMGMRGAIYLPFPQAVPAKYTVDKESCLFLSKGKCGETPKCLEACQPKAINFELEDEIVDFKVGTIIVATGFDVFDATLKPEYAYGVYDNVVTALEFERMVNASGPTGGKVVMLERGKKKKKKKEGEEEEAPKVPESVTFIQCVGSRDKSVGNEYCSRVCCMYTAKLAHLVRDKAPDAEVTVFYMDVRAFGKGFEEFYDRVRREGVRYIRGNPSEIYRKNGKLIVRAEDTLTSTPLEHETDMVVLSVGLCPRTDTRDVIDLLKLSQSSDLFYLEAHPKLRPVDTASDGVYLAGVCQGPKDIPDAVAQAKGAASAAMIPMASGKVKVEAQTSIVDETTCRGCGFCVEVCPYTAIELVEINRMGWHVKAARVNEALCKGCGACAAACLSGSIQQRSFKDLQLLPQIQALGVK</sequence>
<dbReference type="Proteomes" id="UP000177876">
    <property type="component" value="Unassembled WGS sequence"/>
</dbReference>
<dbReference type="Gene3D" id="3.50.50.60">
    <property type="entry name" value="FAD/NAD(P)-binding domain"/>
    <property type="match status" value="1"/>
</dbReference>
<dbReference type="FunFam" id="3.50.50.60:FF:000644">
    <property type="entry name" value="H(2):CoB-CoM heterodisulfide,ferredoxin reductase subunit A"/>
    <property type="match status" value="1"/>
</dbReference>
<feature type="domain" description="4Fe-4S ferredoxin-type" evidence="10">
    <location>
        <begin position="237"/>
        <end position="265"/>
    </location>
</feature>
<dbReference type="GO" id="GO:0016491">
    <property type="term" value="F:oxidoreductase activity"/>
    <property type="evidence" value="ECO:0007669"/>
    <property type="project" value="UniProtKB-KW"/>
</dbReference>
<evidence type="ECO:0000256" key="8">
    <source>
        <dbReference type="ARBA" id="ARBA00023004"/>
    </source>
</evidence>
<dbReference type="PROSITE" id="PS51379">
    <property type="entry name" value="4FE4S_FER_2"/>
    <property type="match status" value="3"/>
</dbReference>
<dbReference type="STRING" id="1797197.A2Y75_06210"/>
<keyword evidence="9" id="KW-0411">Iron-sulfur</keyword>
<evidence type="ECO:0000259" key="10">
    <source>
        <dbReference type="PROSITE" id="PS51379"/>
    </source>
</evidence>
<dbReference type="GO" id="GO:0015948">
    <property type="term" value="P:methanogenesis"/>
    <property type="evidence" value="ECO:0007669"/>
    <property type="project" value="UniProtKB-KW"/>
</dbReference>
<reference evidence="11 12" key="1">
    <citation type="journal article" date="2016" name="Nat. Commun.">
        <title>Thousands of microbial genomes shed light on interconnected biogeochemical processes in an aquifer system.</title>
        <authorList>
            <person name="Anantharaman K."/>
            <person name="Brown C.T."/>
            <person name="Hug L.A."/>
            <person name="Sharon I."/>
            <person name="Castelle C.J."/>
            <person name="Probst A.J."/>
            <person name="Thomas B.C."/>
            <person name="Singh A."/>
            <person name="Wilkins M.J."/>
            <person name="Karaoz U."/>
            <person name="Brodie E.L."/>
            <person name="Williams K.H."/>
            <person name="Hubbard S.S."/>
            <person name="Banfield J.F."/>
        </authorList>
    </citation>
    <scope>NUCLEOTIDE SEQUENCE [LARGE SCALE GENOMIC DNA]</scope>
</reference>
<dbReference type="AlphaFoldDB" id="A0A1F2WKK3"/>
<dbReference type="InterPro" id="IPR017900">
    <property type="entry name" value="4Fe4S_Fe_S_CS"/>
</dbReference>
<organism evidence="11 12">
    <name type="scientific">Candidatus Solincola sediminis</name>
    <dbReference type="NCBI Taxonomy" id="1797199"/>
    <lineage>
        <taxon>Bacteria</taxon>
        <taxon>Bacillati</taxon>
        <taxon>Actinomycetota</taxon>
        <taxon>Candidatus Geothermincolia</taxon>
        <taxon>Candidatus Geothermincolales</taxon>
        <taxon>Candidatus Geothermincolaceae</taxon>
        <taxon>Candidatus Solincola</taxon>
    </lineage>
</organism>
<dbReference type="InterPro" id="IPR017896">
    <property type="entry name" value="4Fe4S_Fe-S-bd"/>
</dbReference>
<dbReference type="PROSITE" id="PS00198">
    <property type="entry name" value="4FE4S_FER_1"/>
    <property type="match status" value="1"/>
</dbReference>
<evidence type="ECO:0000256" key="1">
    <source>
        <dbReference type="ARBA" id="ARBA00001974"/>
    </source>
</evidence>
<accession>A0A1F2WKK3</accession>
<evidence type="ECO:0000256" key="3">
    <source>
        <dbReference type="ARBA" id="ARBA00022485"/>
    </source>
</evidence>
<protein>
    <submittedName>
        <fullName evidence="11">Disulfide reductase</fullName>
    </submittedName>
</protein>
<evidence type="ECO:0000256" key="9">
    <source>
        <dbReference type="ARBA" id="ARBA00023014"/>
    </source>
</evidence>
<feature type="domain" description="4Fe-4S ferredoxin-type" evidence="10">
    <location>
        <begin position="597"/>
        <end position="626"/>
    </location>
</feature>
<evidence type="ECO:0000313" key="11">
    <source>
        <dbReference type="EMBL" id="OFW57354.1"/>
    </source>
</evidence>
<evidence type="ECO:0000256" key="4">
    <source>
        <dbReference type="ARBA" id="ARBA00022723"/>
    </source>
</evidence>
<dbReference type="PANTHER" id="PTHR43498">
    <property type="entry name" value="FERREDOXIN:COB-COM HETERODISULFIDE REDUCTASE SUBUNIT A"/>
    <property type="match status" value="1"/>
</dbReference>
<dbReference type="InterPro" id="IPR036188">
    <property type="entry name" value="FAD/NAD-bd_sf"/>
</dbReference>
<dbReference type="Pfam" id="PF12838">
    <property type="entry name" value="Fer4_7"/>
    <property type="match status" value="1"/>
</dbReference>
<name>A0A1F2WKK3_9ACTN</name>
<dbReference type="SUPFAM" id="SSF51905">
    <property type="entry name" value="FAD/NAD(P)-binding domain"/>
    <property type="match status" value="1"/>
</dbReference>